<dbReference type="Gene3D" id="1.10.3730.10">
    <property type="entry name" value="ProC C-terminal domain-like"/>
    <property type="match status" value="1"/>
</dbReference>
<feature type="binding site" evidence="10">
    <location>
        <position position="56"/>
    </location>
    <ligand>
        <name>NADPH</name>
        <dbReference type="ChEBI" id="CHEBI:57783"/>
    </ligand>
</feature>
<dbReference type="InterPro" id="IPR000304">
    <property type="entry name" value="Pyrroline-COOH_reductase"/>
</dbReference>
<evidence type="ECO:0000313" key="14">
    <source>
        <dbReference type="EMBL" id="QEN09370.1"/>
    </source>
</evidence>
<dbReference type="GO" id="GO:0055129">
    <property type="term" value="P:L-proline biosynthetic process"/>
    <property type="evidence" value="ECO:0007669"/>
    <property type="project" value="UniProtKB-UniRule"/>
</dbReference>
<feature type="domain" description="Pyrroline-5-carboxylate reductase catalytic N-terminal" evidence="12">
    <location>
        <begin position="3"/>
        <end position="98"/>
    </location>
</feature>
<evidence type="ECO:0000259" key="13">
    <source>
        <dbReference type="Pfam" id="PF14748"/>
    </source>
</evidence>
<dbReference type="SUPFAM" id="SSF51735">
    <property type="entry name" value="NAD(P)-binding Rossmann-fold domains"/>
    <property type="match status" value="1"/>
</dbReference>
<dbReference type="GO" id="GO:0004735">
    <property type="term" value="F:pyrroline-5-carboxylate reductase activity"/>
    <property type="evidence" value="ECO:0007669"/>
    <property type="project" value="UniProtKB-UniRule"/>
</dbReference>
<evidence type="ECO:0000256" key="7">
    <source>
        <dbReference type="ARBA" id="ARBA00023002"/>
    </source>
</evidence>
<dbReference type="NCBIfam" id="TIGR00112">
    <property type="entry name" value="proC"/>
    <property type="match status" value="1"/>
</dbReference>
<dbReference type="Gene3D" id="3.40.50.720">
    <property type="entry name" value="NAD(P)-binding Rossmann-like Domain"/>
    <property type="match status" value="1"/>
</dbReference>
<evidence type="ECO:0000256" key="9">
    <source>
        <dbReference type="NCBIfam" id="TIGR00112"/>
    </source>
</evidence>
<dbReference type="Proteomes" id="UP000324209">
    <property type="component" value="Chromosome"/>
</dbReference>
<evidence type="ECO:0000259" key="12">
    <source>
        <dbReference type="Pfam" id="PF03807"/>
    </source>
</evidence>
<dbReference type="RefSeq" id="WP_149487445.1">
    <property type="nucleotide sequence ID" value="NZ_CP036150.1"/>
</dbReference>
<dbReference type="HAMAP" id="MF_01925">
    <property type="entry name" value="P5C_reductase"/>
    <property type="match status" value="1"/>
</dbReference>
<feature type="binding site" evidence="10">
    <location>
        <begin position="6"/>
        <end position="11"/>
    </location>
    <ligand>
        <name>NADP(+)</name>
        <dbReference type="ChEBI" id="CHEBI:58349"/>
    </ligand>
</feature>
<dbReference type="InterPro" id="IPR029036">
    <property type="entry name" value="P5CR_dimer"/>
</dbReference>
<proteinExistence type="inferred from homology"/>
<dbReference type="KEGG" id="ock:EXM22_15810"/>
<evidence type="ECO:0000256" key="10">
    <source>
        <dbReference type="PIRSR" id="PIRSR000193-1"/>
    </source>
</evidence>
<keyword evidence="4 8" id="KW-0028">Amino-acid biosynthesis</keyword>
<dbReference type="FunFam" id="1.10.3730.10:FF:000001">
    <property type="entry name" value="Pyrroline-5-carboxylate reductase"/>
    <property type="match status" value="1"/>
</dbReference>
<protein>
    <recommendedName>
        <fullName evidence="8 9">Pyrroline-5-carboxylate reductase</fullName>
        <shortName evidence="8">P5C reductase</shortName>
        <shortName evidence="8">P5CR</shortName>
        <ecNumber evidence="8 9">1.5.1.2</ecNumber>
    </recommendedName>
    <alternativeName>
        <fullName evidence="8">PCA reductase</fullName>
    </alternativeName>
</protein>
<dbReference type="PANTHER" id="PTHR11645">
    <property type="entry name" value="PYRROLINE-5-CARBOXYLATE REDUCTASE"/>
    <property type="match status" value="1"/>
</dbReference>
<dbReference type="EC" id="1.5.1.2" evidence="8 9"/>
<evidence type="ECO:0000256" key="4">
    <source>
        <dbReference type="ARBA" id="ARBA00022605"/>
    </source>
</evidence>
<accession>A0A5C1QQX6</accession>
<name>A0A5C1QQX6_9SPIO</name>
<comment type="catalytic activity">
    <reaction evidence="8">
        <text>L-proline + NAD(+) = (S)-1-pyrroline-5-carboxylate + NADH + 2 H(+)</text>
        <dbReference type="Rhea" id="RHEA:14105"/>
        <dbReference type="ChEBI" id="CHEBI:15378"/>
        <dbReference type="ChEBI" id="CHEBI:17388"/>
        <dbReference type="ChEBI" id="CHEBI:57540"/>
        <dbReference type="ChEBI" id="CHEBI:57945"/>
        <dbReference type="ChEBI" id="CHEBI:60039"/>
        <dbReference type="EC" id="1.5.1.2"/>
    </reaction>
</comment>
<dbReference type="EMBL" id="CP036150">
    <property type="protein sequence ID" value="QEN09370.1"/>
    <property type="molecule type" value="Genomic_DNA"/>
</dbReference>
<gene>
    <name evidence="8 14" type="primary">proC</name>
    <name evidence="14" type="ORF">EXM22_15810</name>
</gene>
<dbReference type="AlphaFoldDB" id="A0A5C1QQX6"/>
<comment type="catalytic activity">
    <reaction evidence="8 11">
        <text>L-proline + NADP(+) = (S)-1-pyrroline-5-carboxylate + NADPH + 2 H(+)</text>
        <dbReference type="Rhea" id="RHEA:14109"/>
        <dbReference type="ChEBI" id="CHEBI:15378"/>
        <dbReference type="ChEBI" id="CHEBI:17388"/>
        <dbReference type="ChEBI" id="CHEBI:57783"/>
        <dbReference type="ChEBI" id="CHEBI:58349"/>
        <dbReference type="ChEBI" id="CHEBI:60039"/>
        <dbReference type="EC" id="1.5.1.2"/>
    </reaction>
</comment>
<evidence type="ECO:0000256" key="1">
    <source>
        <dbReference type="ARBA" id="ARBA00004496"/>
    </source>
</evidence>
<feature type="domain" description="Pyrroline-5-carboxylate reductase dimerisation" evidence="13">
    <location>
        <begin position="161"/>
        <end position="265"/>
    </location>
</feature>
<comment type="similarity">
    <text evidence="2 8 11">Belongs to the pyrroline-5-carboxylate reductase family.</text>
</comment>
<keyword evidence="7 8" id="KW-0560">Oxidoreductase</keyword>
<keyword evidence="5 8" id="KW-0641">Proline biosynthesis</keyword>
<dbReference type="Pfam" id="PF03807">
    <property type="entry name" value="F420_oxidored"/>
    <property type="match status" value="1"/>
</dbReference>
<evidence type="ECO:0000256" key="8">
    <source>
        <dbReference type="HAMAP-Rule" id="MF_01925"/>
    </source>
</evidence>
<dbReference type="FunFam" id="3.40.50.720:FF:000190">
    <property type="entry name" value="Pyrroline-5-carboxylate reductase"/>
    <property type="match status" value="1"/>
</dbReference>
<dbReference type="UniPathway" id="UPA00098">
    <property type="reaction ID" value="UER00361"/>
</dbReference>
<evidence type="ECO:0000256" key="5">
    <source>
        <dbReference type="ARBA" id="ARBA00022650"/>
    </source>
</evidence>
<comment type="pathway">
    <text evidence="8 11">Amino-acid biosynthesis; L-proline biosynthesis; L-proline from L-glutamate 5-semialdehyde: step 1/1.</text>
</comment>
<dbReference type="Pfam" id="PF14748">
    <property type="entry name" value="P5CR_dimer"/>
    <property type="match status" value="1"/>
</dbReference>
<keyword evidence="15" id="KW-1185">Reference proteome</keyword>
<keyword evidence="3 8" id="KW-0963">Cytoplasm</keyword>
<reference evidence="14 15" key="1">
    <citation type="submission" date="2019-02" db="EMBL/GenBank/DDBJ databases">
        <title>Complete Genome Sequence and Methylome Analysis of free living Spirochaetas.</title>
        <authorList>
            <person name="Fomenkov A."/>
            <person name="Dubinina G."/>
            <person name="Leshcheva N."/>
            <person name="Mikheeva N."/>
            <person name="Grabovich M."/>
            <person name="Vincze T."/>
            <person name="Roberts R.J."/>
        </authorList>
    </citation>
    <scope>NUCLEOTIDE SEQUENCE [LARGE SCALE GENOMIC DNA]</scope>
    <source>
        <strain evidence="14 15">K2</strain>
    </source>
</reference>
<keyword evidence="6 8" id="KW-0521">NADP</keyword>
<dbReference type="InterPro" id="IPR053790">
    <property type="entry name" value="P5CR-like_CS"/>
</dbReference>
<dbReference type="InterPro" id="IPR008927">
    <property type="entry name" value="6-PGluconate_DH-like_C_sf"/>
</dbReference>
<dbReference type="PIRSF" id="PIRSF000193">
    <property type="entry name" value="Pyrrol-5-carb_rd"/>
    <property type="match status" value="1"/>
</dbReference>
<dbReference type="InterPro" id="IPR036291">
    <property type="entry name" value="NAD(P)-bd_dom_sf"/>
</dbReference>
<evidence type="ECO:0000313" key="15">
    <source>
        <dbReference type="Proteomes" id="UP000324209"/>
    </source>
</evidence>
<comment type="subcellular location">
    <subcellularLocation>
        <location evidence="1 8">Cytoplasm</location>
    </subcellularLocation>
</comment>
<organism evidence="14 15">
    <name type="scientific">Oceanispirochaeta crateris</name>
    <dbReference type="NCBI Taxonomy" id="2518645"/>
    <lineage>
        <taxon>Bacteria</taxon>
        <taxon>Pseudomonadati</taxon>
        <taxon>Spirochaetota</taxon>
        <taxon>Spirochaetia</taxon>
        <taxon>Spirochaetales</taxon>
        <taxon>Spirochaetaceae</taxon>
        <taxon>Oceanispirochaeta</taxon>
    </lineage>
</organism>
<dbReference type="OrthoDB" id="9805754at2"/>
<sequence>MNIGFIGTGNMATAFIGGFLKAGIIEKDQIFVSDASSEALNRISSRYEGLNTSTDNLKFLSKLDFLFLSVKPHIYEPVIKQIRNSVSENTVIITIAAGKTRAQVLELFGRDLKLVRTMPNTPALVGEGMTAVCPGDNLSNDEIDQVLTLLNAVGKTEILEERLIDGYTALCGSSPAYVYLFIEAMADAAVREGLPRDKAYSMAAQAVLGSAKMVLETGQHPGQLKDQVCSPGGSTIEAVTVLEKTGFRYSVMEALRVCAGKSKKLSES</sequence>
<dbReference type="PANTHER" id="PTHR11645:SF0">
    <property type="entry name" value="PYRROLINE-5-CARBOXYLATE REDUCTASE 3"/>
    <property type="match status" value="1"/>
</dbReference>
<dbReference type="SUPFAM" id="SSF48179">
    <property type="entry name" value="6-phosphogluconate dehydrogenase C-terminal domain-like"/>
    <property type="match status" value="1"/>
</dbReference>
<comment type="function">
    <text evidence="8">Catalyzes the reduction of 1-pyrroline-5-carboxylate (PCA) to L-proline.</text>
</comment>
<evidence type="ECO:0000256" key="6">
    <source>
        <dbReference type="ARBA" id="ARBA00022857"/>
    </source>
</evidence>
<evidence type="ECO:0000256" key="2">
    <source>
        <dbReference type="ARBA" id="ARBA00005525"/>
    </source>
</evidence>
<dbReference type="GO" id="GO:0005737">
    <property type="term" value="C:cytoplasm"/>
    <property type="evidence" value="ECO:0007669"/>
    <property type="project" value="UniProtKB-SubCell"/>
</dbReference>
<dbReference type="InterPro" id="IPR028939">
    <property type="entry name" value="P5C_Rdtase_cat_N"/>
</dbReference>
<evidence type="ECO:0000256" key="11">
    <source>
        <dbReference type="RuleBase" id="RU003903"/>
    </source>
</evidence>
<dbReference type="PROSITE" id="PS00521">
    <property type="entry name" value="P5CR"/>
    <property type="match status" value="1"/>
</dbReference>
<evidence type="ECO:0000256" key="3">
    <source>
        <dbReference type="ARBA" id="ARBA00022490"/>
    </source>
</evidence>